<dbReference type="InterPro" id="IPR012340">
    <property type="entry name" value="NA-bd_OB-fold"/>
</dbReference>
<dbReference type="Pfam" id="PF02565">
    <property type="entry name" value="RecO_C"/>
    <property type="match status" value="1"/>
</dbReference>
<evidence type="ECO:0000259" key="4">
    <source>
        <dbReference type="Pfam" id="PF11967"/>
    </source>
</evidence>
<name>F4MMD1_9BACT</name>
<accession>F4MMD1</accession>
<dbReference type="PANTHER" id="PTHR33991:SF1">
    <property type="entry name" value="DNA REPAIR PROTEIN RECO"/>
    <property type="match status" value="1"/>
</dbReference>
<dbReference type="NCBIfam" id="TIGR00613">
    <property type="entry name" value="reco"/>
    <property type="match status" value="1"/>
</dbReference>
<dbReference type="Pfam" id="PF11967">
    <property type="entry name" value="RecO_N"/>
    <property type="match status" value="1"/>
</dbReference>
<gene>
    <name evidence="5" type="ORF">S3_972_0007</name>
</gene>
<dbReference type="AlphaFoldDB" id="F4MMD1"/>
<sequence length="197" mass="22593">MIAKTKAIVLHNTNYSENSVISKMYTKEYGLRTYIIPSIRKGKSAIRPSMILALSLVELDIYEKANASINRIKELRNSQLLVNIHSDIVKTSIALFLSEILNHCITFDQGDEYLFDFLQREILILENEETNSLYPIFFLVNLSKHLGVQPLGVYSRDTPYLSLDEGIFVFPARIAHYIYPSGRGSISYFGKTNRDKY</sequence>
<dbReference type="InterPro" id="IPR003717">
    <property type="entry name" value="RecO"/>
</dbReference>
<keyword evidence="2" id="KW-0233">DNA recombination</keyword>
<keyword evidence="3" id="KW-0234">DNA repair</keyword>
<proteinExistence type="predicted"/>
<reference evidence="5" key="2">
    <citation type="journal article" date="2012" name="Environ. Microbiol.">
        <title>Genomic content of uncultured Bacteroidetes from contrasting oceanic provinces in the North Atlantic Ocean.</title>
        <authorList>
            <person name="Gomez-Pereira P.R."/>
            <person name="Schuler M."/>
            <person name="Fuchs B.M."/>
            <person name="Bennke C."/>
            <person name="Teeling H."/>
            <person name="Waldmann J."/>
            <person name="Richter M."/>
            <person name="Barbe V."/>
            <person name="Bataille E."/>
            <person name="Glockner F.O."/>
            <person name="Amann R."/>
        </authorList>
    </citation>
    <scope>NUCLEOTIDE SEQUENCE</scope>
</reference>
<dbReference type="Gene3D" id="2.40.50.140">
    <property type="entry name" value="Nucleic acid-binding proteins"/>
    <property type="match status" value="1"/>
</dbReference>
<dbReference type="InterPro" id="IPR022572">
    <property type="entry name" value="DNA_rep/recomb_RecO_N"/>
</dbReference>
<evidence type="ECO:0000256" key="3">
    <source>
        <dbReference type="ARBA" id="ARBA00023204"/>
    </source>
</evidence>
<dbReference type="SUPFAM" id="SSF57863">
    <property type="entry name" value="ArfGap/RecO-like zinc finger"/>
    <property type="match status" value="1"/>
</dbReference>
<keyword evidence="1" id="KW-0227">DNA damage</keyword>
<evidence type="ECO:0000256" key="1">
    <source>
        <dbReference type="ARBA" id="ARBA00022763"/>
    </source>
</evidence>
<evidence type="ECO:0000313" key="5">
    <source>
        <dbReference type="EMBL" id="CBL87294.1"/>
    </source>
</evidence>
<evidence type="ECO:0000256" key="2">
    <source>
        <dbReference type="ARBA" id="ARBA00023172"/>
    </source>
</evidence>
<dbReference type="GO" id="GO:0006302">
    <property type="term" value="P:double-strand break repair"/>
    <property type="evidence" value="ECO:0007669"/>
    <property type="project" value="TreeGrafter"/>
</dbReference>
<dbReference type="InterPro" id="IPR037278">
    <property type="entry name" value="ARFGAP/RecO"/>
</dbReference>
<feature type="domain" description="DNA replication/recombination mediator RecO N-terminal" evidence="4">
    <location>
        <begin position="1"/>
        <end position="75"/>
    </location>
</feature>
<dbReference type="EMBL" id="FQ032816">
    <property type="protein sequence ID" value="CBL87294.1"/>
    <property type="molecule type" value="Genomic_DNA"/>
</dbReference>
<protein>
    <submittedName>
        <fullName evidence="5">DNA repair protein</fullName>
    </submittedName>
</protein>
<dbReference type="SUPFAM" id="SSF50249">
    <property type="entry name" value="Nucleic acid-binding proteins"/>
    <property type="match status" value="1"/>
</dbReference>
<dbReference type="GO" id="GO:0006310">
    <property type="term" value="P:DNA recombination"/>
    <property type="evidence" value="ECO:0007669"/>
    <property type="project" value="UniProtKB-KW"/>
</dbReference>
<dbReference type="PANTHER" id="PTHR33991">
    <property type="entry name" value="DNA REPAIR PROTEIN RECO"/>
    <property type="match status" value="1"/>
</dbReference>
<dbReference type="GO" id="GO:0043590">
    <property type="term" value="C:bacterial nucleoid"/>
    <property type="evidence" value="ECO:0007669"/>
    <property type="project" value="TreeGrafter"/>
</dbReference>
<reference evidence="5" key="1">
    <citation type="submission" date="2010-05" db="EMBL/GenBank/DDBJ databases">
        <authorList>
            <person name="Genoscope - CEA"/>
        </authorList>
    </citation>
    <scope>NUCLEOTIDE SEQUENCE</scope>
</reference>
<organism evidence="5">
    <name type="scientific">uncultured Sphingobacteriia bacterium</name>
    <dbReference type="NCBI Taxonomy" id="246143"/>
    <lineage>
        <taxon>Bacteria</taxon>
        <taxon>Pseudomonadati</taxon>
        <taxon>Bacteroidota</taxon>
        <taxon>Sphingobacteriia</taxon>
        <taxon>environmental samples</taxon>
    </lineage>
</organism>